<evidence type="ECO:0000313" key="16">
    <source>
        <dbReference type="Proteomes" id="UP000094336"/>
    </source>
</evidence>
<evidence type="ECO:0000256" key="11">
    <source>
        <dbReference type="ARBA" id="ARBA00023098"/>
    </source>
</evidence>
<dbReference type="PANTHER" id="PTHR16320:SF24">
    <property type="entry name" value="PHOSPHODIESTERASE, PUTATIVE-RELATED"/>
    <property type="match status" value="1"/>
</dbReference>
<keyword evidence="11" id="KW-0443">Lipid metabolism</keyword>
<comment type="pathway">
    <text evidence="3">Sphingolipid metabolism.</text>
</comment>
<evidence type="ECO:0000256" key="9">
    <source>
        <dbReference type="ARBA" id="ARBA00022919"/>
    </source>
</evidence>
<dbReference type="EMBL" id="KV454430">
    <property type="protein sequence ID" value="ODQ80458.1"/>
    <property type="molecule type" value="Genomic_DNA"/>
</dbReference>
<dbReference type="Pfam" id="PF03372">
    <property type="entry name" value="Exo_endo_phos"/>
    <property type="match status" value="1"/>
</dbReference>
<keyword evidence="16" id="KW-1185">Reference proteome</keyword>
<evidence type="ECO:0000256" key="7">
    <source>
        <dbReference type="ARBA" id="ARBA00022801"/>
    </source>
</evidence>
<dbReference type="GeneID" id="30150548"/>
<evidence type="ECO:0000256" key="13">
    <source>
        <dbReference type="SAM" id="Phobius"/>
    </source>
</evidence>
<comment type="pathway">
    <text evidence="2">Lipid metabolism; sphingolipid metabolism.</text>
</comment>
<evidence type="ECO:0000259" key="14">
    <source>
        <dbReference type="Pfam" id="PF03372"/>
    </source>
</evidence>
<comment type="similarity">
    <text evidence="4">Belongs to the neutral sphingomyelinase family.</text>
</comment>
<dbReference type="InterPro" id="IPR005135">
    <property type="entry name" value="Endo/exonuclease/phosphatase"/>
</dbReference>
<evidence type="ECO:0000256" key="12">
    <source>
        <dbReference type="ARBA" id="ARBA00023136"/>
    </source>
</evidence>
<keyword evidence="9" id="KW-0746">Sphingolipid metabolism</keyword>
<sequence>MAEIRALTLNTWGIKYITPLREQRLHAIGNRLSNPTNDSEEEYDIVALQELWVLADWEYISQTCAAKYPYRRYFYSGKLLGPGLAILSKYPIKETFFHAFPINGRPSAVITGDWYTGKGVAVAVLKLDESREIAVLNTHLHGPYSHDVSHDANYLCHRTCQVWDLTKLVNFMAAPQRAVMVLGDLNSTPNSLPYNLITKRCMLNDSWLKFKKMAEEDIGDIKGMTPQEQIDVGCVTCDSTLNTWARKLSVEEAWRLDYVLTSHNLEITDAKVKFVSLIPGVEESYLDHFAYTIKCVFGETEVETATKAKMRRAIQRETYHQFSGAISDYQKRRIPHERNRRVAYMVVSVALAVWLVFAVVKMDGAVWVRVGLCALSFVLASSGFVNGLFFGLGFTQGEYKTLEEVRHEIMDELRCIEL</sequence>
<keyword evidence="12 13" id="KW-0472">Membrane</keyword>
<reference evidence="16" key="1">
    <citation type="submission" date="2016-05" db="EMBL/GenBank/DDBJ databases">
        <title>Comparative genomics of biotechnologically important yeasts.</title>
        <authorList>
            <consortium name="DOE Joint Genome Institute"/>
            <person name="Riley R."/>
            <person name="Haridas S."/>
            <person name="Wolfe K.H."/>
            <person name="Lopes M.R."/>
            <person name="Hittinger C.T."/>
            <person name="Goker M."/>
            <person name="Salamov A."/>
            <person name="Wisecaver J."/>
            <person name="Long T.M."/>
            <person name="Aerts A.L."/>
            <person name="Barry K."/>
            <person name="Choi C."/>
            <person name="Clum A."/>
            <person name="Coughlan A.Y."/>
            <person name="Deshpande S."/>
            <person name="Douglass A.P."/>
            <person name="Hanson S.J."/>
            <person name="Klenk H.-P."/>
            <person name="Labutti K."/>
            <person name="Lapidus A."/>
            <person name="Lindquist E."/>
            <person name="Lipzen A."/>
            <person name="Meier-Kolthoff J.P."/>
            <person name="Ohm R.A."/>
            <person name="Otillar R.P."/>
            <person name="Pangilinan J."/>
            <person name="Peng Y."/>
            <person name="Rokas A."/>
            <person name="Rosa C.A."/>
            <person name="Scheuner C."/>
            <person name="Sibirny A.A."/>
            <person name="Slot J.C."/>
            <person name="Stielow J.B."/>
            <person name="Sun H."/>
            <person name="Kurtzman C.P."/>
            <person name="Blackwell M."/>
            <person name="Grigoriev I.V."/>
            <person name="Jeffries T.W."/>
        </authorList>
    </citation>
    <scope>NUCLEOTIDE SEQUENCE [LARGE SCALE GENOMIC DNA]</scope>
    <source>
        <strain evidence="16">NRRL Y-12698</strain>
    </source>
</reference>
<organism evidence="15 16">
    <name type="scientific">Babjeviella inositovora NRRL Y-12698</name>
    <dbReference type="NCBI Taxonomy" id="984486"/>
    <lineage>
        <taxon>Eukaryota</taxon>
        <taxon>Fungi</taxon>
        <taxon>Dikarya</taxon>
        <taxon>Ascomycota</taxon>
        <taxon>Saccharomycotina</taxon>
        <taxon>Pichiomycetes</taxon>
        <taxon>Serinales incertae sedis</taxon>
        <taxon>Babjeviella</taxon>
    </lineage>
</organism>
<dbReference type="GO" id="GO:0006665">
    <property type="term" value="P:sphingolipid metabolic process"/>
    <property type="evidence" value="ECO:0007669"/>
    <property type="project" value="UniProtKB-KW"/>
</dbReference>
<dbReference type="InterPro" id="IPR038772">
    <property type="entry name" value="Sph/SMPD2-like"/>
</dbReference>
<feature type="domain" description="Endonuclease/exonuclease/phosphatase" evidence="14">
    <location>
        <begin position="7"/>
        <end position="272"/>
    </location>
</feature>
<feature type="transmembrane region" description="Helical" evidence="13">
    <location>
        <begin position="366"/>
        <end position="392"/>
    </location>
</feature>
<comment type="subcellular location">
    <subcellularLocation>
        <location evidence="1">Membrane</location>
        <topology evidence="1">Multi-pass membrane protein</topology>
    </subcellularLocation>
</comment>
<dbReference type="OrthoDB" id="387657at2759"/>
<feature type="transmembrane region" description="Helical" evidence="13">
    <location>
        <begin position="342"/>
        <end position="360"/>
    </location>
</feature>
<dbReference type="InterPro" id="IPR036691">
    <property type="entry name" value="Endo/exonu/phosph_ase_sf"/>
</dbReference>
<dbReference type="RefSeq" id="XP_018985786.1">
    <property type="nucleotide sequence ID" value="XM_019132695.1"/>
</dbReference>
<dbReference type="Proteomes" id="UP000094336">
    <property type="component" value="Unassembled WGS sequence"/>
</dbReference>
<keyword evidence="5 13" id="KW-0812">Transmembrane</keyword>
<evidence type="ECO:0000256" key="6">
    <source>
        <dbReference type="ARBA" id="ARBA00022723"/>
    </source>
</evidence>
<dbReference type="Gene3D" id="3.60.10.10">
    <property type="entry name" value="Endonuclease/exonuclease/phosphatase"/>
    <property type="match status" value="1"/>
</dbReference>
<keyword evidence="7" id="KW-0378">Hydrolase</keyword>
<protein>
    <recommendedName>
        <fullName evidence="14">Endonuclease/exonuclease/phosphatase domain-containing protein</fullName>
    </recommendedName>
</protein>
<accession>A0A1E3QS43</accession>
<evidence type="ECO:0000256" key="3">
    <source>
        <dbReference type="ARBA" id="ARBA00004991"/>
    </source>
</evidence>
<name>A0A1E3QS43_9ASCO</name>
<evidence type="ECO:0000313" key="15">
    <source>
        <dbReference type="EMBL" id="ODQ80458.1"/>
    </source>
</evidence>
<dbReference type="AlphaFoldDB" id="A0A1E3QS43"/>
<evidence type="ECO:0000256" key="4">
    <source>
        <dbReference type="ARBA" id="ARBA00006335"/>
    </source>
</evidence>
<dbReference type="SUPFAM" id="SSF56219">
    <property type="entry name" value="DNase I-like"/>
    <property type="match status" value="1"/>
</dbReference>
<evidence type="ECO:0000256" key="1">
    <source>
        <dbReference type="ARBA" id="ARBA00004141"/>
    </source>
</evidence>
<keyword evidence="10 13" id="KW-1133">Transmembrane helix</keyword>
<evidence type="ECO:0000256" key="10">
    <source>
        <dbReference type="ARBA" id="ARBA00022989"/>
    </source>
</evidence>
<dbReference type="GO" id="GO:0004767">
    <property type="term" value="F:sphingomyelin phosphodiesterase activity"/>
    <property type="evidence" value="ECO:0007669"/>
    <property type="project" value="InterPro"/>
</dbReference>
<proteinExistence type="inferred from homology"/>
<dbReference type="GO" id="GO:0046872">
    <property type="term" value="F:metal ion binding"/>
    <property type="evidence" value="ECO:0007669"/>
    <property type="project" value="UniProtKB-KW"/>
</dbReference>
<gene>
    <name evidence="15" type="ORF">BABINDRAFT_7888</name>
</gene>
<dbReference type="PANTHER" id="PTHR16320">
    <property type="entry name" value="SPHINGOMYELINASE FAMILY MEMBER"/>
    <property type="match status" value="1"/>
</dbReference>
<evidence type="ECO:0000256" key="5">
    <source>
        <dbReference type="ARBA" id="ARBA00022692"/>
    </source>
</evidence>
<evidence type="ECO:0000256" key="8">
    <source>
        <dbReference type="ARBA" id="ARBA00022842"/>
    </source>
</evidence>
<keyword evidence="8" id="KW-0460">Magnesium</keyword>
<keyword evidence="6" id="KW-0479">Metal-binding</keyword>
<dbReference type="GO" id="GO:0016020">
    <property type="term" value="C:membrane"/>
    <property type="evidence" value="ECO:0007669"/>
    <property type="project" value="UniProtKB-SubCell"/>
</dbReference>
<evidence type="ECO:0000256" key="2">
    <source>
        <dbReference type="ARBA" id="ARBA00004760"/>
    </source>
</evidence>
<dbReference type="STRING" id="984486.A0A1E3QS43"/>